<sequence length="203" mass="22282">MMYKKTVVLAALAAFMVAGASAHKVDLSFLNDITVNIQPQFDNGNTDNEGSSLMEGLKDLAQEFLGGIQEEGKDKKKDLCKLAKEACVEDKKACEGALEKCPGIKKCAEEKKECEGAIKRCKENEKACPRAKKICMDTKDTCMKVIKGCPGVMKECGEAKAKCFAAEKICRKKPLMEYLQDLVPQRDVPRRAGNPLVMPTQDA</sequence>
<protein>
    <submittedName>
        <fullName evidence="2">Uncharacterized protein</fullName>
    </submittedName>
</protein>
<keyword evidence="1" id="KW-0732">Signal</keyword>
<organism evidence="2 3">
    <name type="scientific">Chloropicon roscoffensis</name>
    <dbReference type="NCBI Taxonomy" id="1461544"/>
    <lineage>
        <taxon>Eukaryota</taxon>
        <taxon>Viridiplantae</taxon>
        <taxon>Chlorophyta</taxon>
        <taxon>Chloropicophyceae</taxon>
        <taxon>Chloropicales</taxon>
        <taxon>Chloropicaceae</taxon>
        <taxon>Chloropicon</taxon>
    </lineage>
</organism>
<dbReference type="AlphaFoldDB" id="A0AAX4PFH1"/>
<gene>
    <name evidence="2" type="ORF">HKI87_11g67090</name>
</gene>
<feature type="signal peptide" evidence="1">
    <location>
        <begin position="1"/>
        <end position="22"/>
    </location>
</feature>
<accession>A0AAX4PFH1</accession>
<evidence type="ECO:0000313" key="3">
    <source>
        <dbReference type="Proteomes" id="UP001472866"/>
    </source>
</evidence>
<feature type="chain" id="PRO_5043904158" evidence="1">
    <location>
        <begin position="23"/>
        <end position="203"/>
    </location>
</feature>
<evidence type="ECO:0000313" key="2">
    <source>
        <dbReference type="EMBL" id="WZN65152.1"/>
    </source>
</evidence>
<proteinExistence type="predicted"/>
<evidence type="ECO:0000256" key="1">
    <source>
        <dbReference type="SAM" id="SignalP"/>
    </source>
</evidence>
<reference evidence="2 3" key="1">
    <citation type="submission" date="2024-03" db="EMBL/GenBank/DDBJ databases">
        <title>Complete genome sequence of the green alga Chloropicon roscoffensis RCC1871.</title>
        <authorList>
            <person name="Lemieux C."/>
            <person name="Pombert J.-F."/>
            <person name="Otis C."/>
            <person name="Turmel M."/>
        </authorList>
    </citation>
    <scope>NUCLEOTIDE SEQUENCE [LARGE SCALE GENOMIC DNA]</scope>
    <source>
        <strain evidence="2 3">RCC1871</strain>
    </source>
</reference>
<keyword evidence="3" id="KW-1185">Reference proteome</keyword>
<name>A0AAX4PFH1_9CHLO</name>
<dbReference type="EMBL" id="CP151511">
    <property type="protein sequence ID" value="WZN65152.1"/>
    <property type="molecule type" value="Genomic_DNA"/>
</dbReference>
<dbReference type="Proteomes" id="UP001472866">
    <property type="component" value="Chromosome 11"/>
</dbReference>